<dbReference type="AlphaFoldDB" id="A0A317DBD2"/>
<name>A0A317DBD2_9ACTN</name>
<feature type="transmembrane region" description="Helical" evidence="2">
    <location>
        <begin position="7"/>
        <end position="27"/>
    </location>
</feature>
<keyword evidence="2" id="KW-0812">Transmembrane</keyword>
<protein>
    <submittedName>
        <fullName evidence="4">Tripartite tricarboxylate transporter TctB family protein</fullName>
    </submittedName>
</protein>
<feature type="transmembrane region" description="Helical" evidence="2">
    <location>
        <begin position="112"/>
        <end position="139"/>
    </location>
</feature>
<accession>A0A317DBD2</accession>
<feature type="transmembrane region" description="Helical" evidence="2">
    <location>
        <begin position="39"/>
        <end position="58"/>
    </location>
</feature>
<feature type="domain" description="DUF1468" evidence="3">
    <location>
        <begin position="11"/>
        <end position="175"/>
    </location>
</feature>
<evidence type="ECO:0000256" key="2">
    <source>
        <dbReference type="SAM" id="Phobius"/>
    </source>
</evidence>
<dbReference type="EMBL" id="QGKS01000310">
    <property type="protein sequence ID" value="PWR11774.1"/>
    <property type="molecule type" value="Genomic_DNA"/>
</dbReference>
<gene>
    <name evidence="4" type="ORF">DKT69_25820</name>
</gene>
<dbReference type="InterPro" id="IPR009936">
    <property type="entry name" value="DUF1468"/>
</dbReference>
<proteinExistence type="predicted"/>
<keyword evidence="2" id="KW-1133">Transmembrane helix</keyword>
<comment type="caution">
    <text evidence="4">The sequence shown here is derived from an EMBL/GenBank/DDBJ whole genome shotgun (WGS) entry which is preliminary data.</text>
</comment>
<reference evidence="4 5" key="1">
    <citation type="submission" date="2018-05" db="EMBL/GenBank/DDBJ databases">
        <title>Micromonosporas from Atacama Desert.</title>
        <authorList>
            <person name="Carro L."/>
            <person name="Golinska P."/>
            <person name="Klenk H.-P."/>
            <person name="Goodfellow M."/>
        </authorList>
    </citation>
    <scope>NUCLEOTIDE SEQUENCE [LARGE SCALE GENOMIC DNA]</scope>
    <source>
        <strain evidence="4 5">4G51</strain>
    </source>
</reference>
<sequence length="185" mass="18649">MRGNGEATAYAALAVVGLAAAAGGIYYGVFVDGGRVGPGFLPVLAGGLTAVLCGWIALRSVHGQPSHRPGGAAAGAGPHAAEGTDLMESGADDDVDISGRTRRERIRNLWKVFGLTLGAILLVQVVGFLAAFGGLVFVISTWVERQALLKSAVIAAVATGLIYGAFGLFLHVPLPGGLLGVGTEG</sequence>
<evidence type="ECO:0000259" key="3">
    <source>
        <dbReference type="Pfam" id="PF07331"/>
    </source>
</evidence>
<dbReference type="OrthoDB" id="4808352at2"/>
<dbReference type="Proteomes" id="UP000246050">
    <property type="component" value="Unassembled WGS sequence"/>
</dbReference>
<feature type="region of interest" description="Disordered" evidence="1">
    <location>
        <begin position="67"/>
        <end position="93"/>
    </location>
</feature>
<evidence type="ECO:0000313" key="4">
    <source>
        <dbReference type="EMBL" id="PWR11774.1"/>
    </source>
</evidence>
<keyword evidence="2" id="KW-0472">Membrane</keyword>
<evidence type="ECO:0000313" key="5">
    <source>
        <dbReference type="Proteomes" id="UP000246050"/>
    </source>
</evidence>
<dbReference type="Pfam" id="PF07331">
    <property type="entry name" value="TctB"/>
    <property type="match status" value="1"/>
</dbReference>
<organism evidence="4 5">
    <name type="scientific">Micromonospora sicca</name>
    <dbReference type="NCBI Taxonomy" id="2202420"/>
    <lineage>
        <taxon>Bacteria</taxon>
        <taxon>Bacillati</taxon>
        <taxon>Actinomycetota</taxon>
        <taxon>Actinomycetes</taxon>
        <taxon>Micromonosporales</taxon>
        <taxon>Micromonosporaceae</taxon>
        <taxon>Micromonospora</taxon>
    </lineage>
</organism>
<evidence type="ECO:0000256" key="1">
    <source>
        <dbReference type="SAM" id="MobiDB-lite"/>
    </source>
</evidence>
<feature type="transmembrane region" description="Helical" evidence="2">
    <location>
        <begin position="151"/>
        <end position="170"/>
    </location>
</feature>